<gene>
    <name evidence="1" type="ORF">WICMUC_005295</name>
</gene>
<dbReference type="EMBL" id="JAEUBF010001380">
    <property type="protein sequence ID" value="KAH3667763.1"/>
    <property type="molecule type" value="Genomic_DNA"/>
</dbReference>
<evidence type="ECO:0000313" key="2">
    <source>
        <dbReference type="Proteomes" id="UP000769528"/>
    </source>
</evidence>
<evidence type="ECO:0000313" key="1">
    <source>
        <dbReference type="EMBL" id="KAH3667763.1"/>
    </source>
</evidence>
<reference evidence="1" key="2">
    <citation type="submission" date="2021-01" db="EMBL/GenBank/DDBJ databases">
        <authorList>
            <person name="Schikora-Tamarit M.A."/>
        </authorList>
    </citation>
    <scope>NUCLEOTIDE SEQUENCE</scope>
    <source>
        <strain evidence="1">CBS6341</strain>
    </source>
</reference>
<comment type="caution">
    <text evidence="1">The sequence shown here is derived from an EMBL/GenBank/DDBJ whole genome shotgun (WGS) entry which is preliminary data.</text>
</comment>
<accession>A0A9P8P8L2</accession>
<keyword evidence="2" id="KW-1185">Reference proteome</keyword>
<dbReference type="Proteomes" id="UP000769528">
    <property type="component" value="Unassembled WGS sequence"/>
</dbReference>
<reference evidence="1" key="1">
    <citation type="journal article" date="2021" name="Open Biol.">
        <title>Shared evolutionary footprints suggest mitochondrial oxidative damage underlies multiple complex I losses in fungi.</title>
        <authorList>
            <person name="Schikora-Tamarit M.A."/>
            <person name="Marcet-Houben M."/>
            <person name="Nosek J."/>
            <person name="Gabaldon T."/>
        </authorList>
    </citation>
    <scope>NUCLEOTIDE SEQUENCE</scope>
    <source>
        <strain evidence="1">CBS6341</strain>
    </source>
</reference>
<organism evidence="1 2">
    <name type="scientific">Wickerhamomyces mucosus</name>
    <dbReference type="NCBI Taxonomy" id="1378264"/>
    <lineage>
        <taxon>Eukaryota</taxon>
        <taxon>Fungi</taxon>
        <taxon>Dikarya</taxon>
        <taxon>Ascomycota</taxon>
        <taxon>Saccharomycotina</taxon>
        <taxon>Saccharomycetes</taxon>
        <taxon>Phaffomycetales</taxon>
        <taxon>Wickerhamomycetaceae</taxon>
        <taxon>Wickerhamomyces</taxon>
    </lineage>
</organism>
<dbReference type="AlphaFoldDB" id="A0A9P8P8L2"/>
<name>A0A9P8P8L2_9ASCO</name>
<proteinExistence type="predicted"/>
<protein>
    <submittedName>
        <fullName evidence="1">Uncharacterized protein</fullName>
    </submittedName>
</protein>
<sequence length="112" mass="12429">MISKHLTAIYCYCNSSAPFDDANELFDANEWVDGFLFNNVFICMFANDDDDDDDALKISCEFSPSSSSSSKIAVDAALFLIGEFVVVDKYSEVNTLYFRKSSSSGADSVLLW</sequence>